<keyword evidence="3" id="KW-0804">Transcription</keyword>
<reference evidence="4" key="1">
    <citation type="submission" date="2014-09" db="EMBL/GenBank/DDBJ databases">
        <authorList>
            <person name="Probst J Alexander"/>
        </authorList>
    </citation>
    <scope>NUCLEOTIDE SEQUENCE</scope>
</reference>
<dbReference type="Gene3D" id="3.30.310.10">
    <property type="entry name" value="TATA-Binding Protein"/>
    <property type="match status" value="2"/>
</dbReference>
<dbReference type="InterPro" id="IPR012295">
    <property type="entry name" value="TBP_dom_sf"/>
</dbReference>
<evidence type="ECO:0000313" key="4">
    <source>
        <dbReference type="EMBL" id="CEG12167.1"/>
    </source>
</evidence>
<dbReference type="HAMAP" id="MF_00408">
    <property type="entry name" value="TATA_bind_prot_arch"/>
    <property type="match status" value="1"/>
</dbReference>
<dbReference type="EMBL" id="CCXY01000114">
    <property type="protein sequence ID" value="CEG12167.1"/>
    <property type="molecule type" value="Genomic_DNA"/>
</dbReference>
<dbReference type="PANTHER" id="PTHR10126">
    <property type="entry name" value="TATA-BOX BINDING PROTEIN"/>
    <property type="match status" value="1"/>
</dbReference>
<dbReference type="PRINTS" id="PR00686">
    <property type="entry name" value="TIFACTORIID"/>
</dbReference>
<dbReference type="SUPFAM" id="SSF55945">
    <property type="entry name" value="TATA-box binding protein-like"/>
    <property type="match status" value="2"/>
</dbReference>
<dbReference type="GO" id="GO:0003677">
    <property type="term" value="F:DNA binding"/>
    <property type="evidence" value="ECO:0007669"/>
    <property type="project" value="UniProtKB-KW"/>
</dbReference>
<dbReference type="PROSITE" id="PS00351">
    <property type="entry name" value="TFIID"/>
    <property type="match status" value="1"/>
</dbReference>
<gene>
    <name evidence="4" type="ORF">MSIBF_A2000003</name>
</gene>
<dbReference type="InterPro" id="IPR030491">
    <property type="entry name" value="TBP_CS"/>
</dbReference>
<comment type="similarity">
    <text evidence="1">Belongs to the TBP family.</text>
</comment>
<protein>
    <submittedName>
        <fullName evidence="4">TATA-box-binding protein (Modular protein)</fullName>
    </submittedName>
</protein>
<evidence type="ECO:0000256" key="2">
    <source>
        <dbReference type="ARBA" id="ARBA00023125"/>
    </source>
</evidence>
<evidence type="ECO:0000256" key="1">
    <source>
        <dbReference type="ARBA" id="ARBA00005560"/>
    </source>
</evidence>
<sequence>MSRRPKQNKDEVVIKKKKKKDKIDISEFVFEWNNVPGKDEESIRNYLRTNFFVNWSKDAKIEKSKDNKNITISHNGHSIKFQLDEVGHLFDLRAAYRKYIKEGIISEELRDGFYLNKIFLPARAEVKKIKDSEWRVIWNRTDGMVDIYTIKDLGNDTDESIEIYCEGRVFVENEDKVKEILIIRKKAGKLLVYDNLIILENIVASISINLDGIKSEYIHNNRLDIENIIEKDYMNIFTKATKENTNIEEGIAKVINNEYSDTFKKAMNEEGIDEEKINKKDTEKITEIFRKTIRKAIEEGEIEKVIAPDALTFLYNKSRFPGIVYRLKDLQLAMLLFDSGSIICTGAGREEFVQKAKNRMIEKLKEFDINLNSEPIIELQNIVASTMFYPKINLDVLADYDENTEYEPEQFPGLIYKIEVPKTVMLVFRSGRIVITGAKSVDFAIEASKMTKKAIMDAKALIYE</sequence>
<dbReference type="Pfam" id="PF00352">
    <property type="entry name" value="TBP"/>
    <property type="match status" value="2"/>
</dbReference>
<accession>A0A098E811</accession>
<name>A0A098E811_9ZZZZ</name>
<dbReference type="GO" id="GO:0006352">
    <property type="term" value="P:DNA-templated transcription initiation"/>
    <property type="evidence" value="ECO:0007669"/>
    <property type="project" value="InterPro"/>
</dbReference>
<organism evidence="4">
    <name type="scientific">groundwater metagenome</name>
    <dbReference type="NCBI Taxonomy" id="717931"/>
    <lineage>
        <taxon>unclassified sequences</taxon>
        <taxon>metagenomes</taxon>
        <taxon>ecological metagenomes</taxon>
    </lineage>
</organism>
<proteinExistence type="inferred from homology"/>
<dbReference type="AlphaFoldDB" id="A0A098E811"/>
<evidence type="ECO:0000256" key="3">
    <source>
        <dbReference type="ARBA" id="ARBA00023163"/>
    </source>
</evidence>
<keyword evidence="2" id="KW-0238">DNA-binding</keyword>
<dbReference type="InterPro" id="IPR000814">
    <property type="entry name" value="TBP"/>
</dbReference>